<feature type="binding site" evidence="5">
    <location>
        <position position="235"/>
    </location>
    <ligand>
        <name>Zn(2+)</name>
        <dbReference type="ChEBI" id="CHEBI:29105"/>
    </ligand>
</feature>
<keyword evidence="8" id="KW-1185">Reference proteome</keyword>
<dbReference type="PANTHER" id="PTHR20855:SF132">
    <property type="entry name" value="HEPTAHELICAL TRANSMEMBRANE PROTEIN 4-LIKE"/>
    <property type="match status" value="1"/>
</dbReference>
<dbReference type="GO" id="GO:0009725">
    <property type="term" value="P:response to hormone"/>
    <property type="evidence" value="ECO:0007669"/>
    <property type="project" value="UniProtKB-ARBA"/>
</dbReference>
<feature type="transmembrane region" description="Helical" evidence="6">
    <location>
        <begin position="314"/>
        <end position="332"/>
    </location>
</feature>
<keyword evidence="4 6" id="KW-0472">Membrane</keyword>
<evidence type="ECO:0000256" key="3">
    <source>
        <dbReference type="ARBA" id="ARBA00022989"/>
    </source>
</evidence>
<dbReference type="AlphaFoldDB" id="A0A834WCG9"/>
<feature type="transmembrane region" description="Helical" evidence="6">
    <location>
        <begin position="87"/>
        <end position="108"/>
    </location>
</feature>
<dbReference type="PANTHER" id="PTHR20855">
    <property type="entry name" value="ADIPOR/PROGESTIN RECEPTOR-RELATED"/>
    <property type="match status" value="1"/>
</dbReference>
<protein>
    <submittedName>
        <fullName evidence="7">Heptahelical transmembrane protein 4 isoform X1</fullName>
    </submittedName>
</protein>
<evidence type="ECO:0000256" key="6">
    <source>
        <dbReference type="SAM" id="Phobius"/>
    </source>
</evidence>
<evidence type="ECO:0000256" key="1">
    <source>
        <dbReference type="ARBA" id="ARBA00004141"/>
    </source>
</evidence>
<dbReference type="EMBL" id="JAAIUW010000009">
    <property type="protein sequence ID" value="KAF7817432.1"/>
    <property type="molecule type" value="Genomic_DNA"/>
</dbReference>
<dbReference type="GO" id="GO:0046872">
    <property type="term" value="F:metal ion binding"/>
    <property type="evidence" value="ECO:0007669"/>
    <property type="project" value="UniProtKB-KW"/>
</dbReference>
<comment type="caution">
    <text evidence="7">The sequence shown here is derived from an EMBL/GenBank/DDBJ whole genome shotgun (WGS) entry which is preliminary data.</text>
</comment>
<feature type="transmembrane region" description="Helical" evidence="6">
    <location>
        <begin position="249"/>
        <end position="268"/>
    </location>
</feature>
<evidence type="ECO:0000256" key="5">
    <source>
        <dbReference type="PIRSR" id="PIRSR604254-1"/>
    </source>
</evidence>
<accession>A0A834WCG9</accession>
<keyword evidence="2 6" id="KW-0812">Transmembrane</keyword>
<dbReference type="Proteomes" id="UP000634136">
    <property type="component" value="Unassembled WGS sequence"/>
</dbReference>
<proteinExistence type="predicted"/>
<evidence type="ECO:0000256" key="4">
    <source>
        <dbReference type="ARBA" id="ARBA00023136"/>
    </source>
</evidence>
<dbReference type="GO" id="GO:0009744">
    <property type="term" value="P:response to sucrose"/>
    <property type="evidence" value="ECO:0007669"/>
    <property type="project" value="UniProtKB-ARBA"/>
</dbReference>
<dbReference type="GO" id="GO:0016020">
    <property type="term" value="C:membrane"/>
    <property type="evidence" value="ECO:0007669"/>
    <property type="project" value="UniProtKB-SubCell"/>
</dbReference>
<evidence type="ECO:0000256" key="2">
    <source>
        <dbReference type="ARBA" id="ARBA00022692"/>
    </source>
</evidence>
<dbReference type="OrthoDB" id="529367at2759"/>
<feature type="transmembrane region" description="Helical" evidence="6">
    <location>
        <begin position="382"/>
        <end position="404"/>
    </location>
</feature>
<dbReference type="GO" id="GO:0038023">
    <property type="term" value="F:signaling receptor activity"/>
    <property type="evidence" value="ECO:0007669"/>
    <property type="project" value="TreeGrafter"/>
</dbReference>
<keyword evidence="5" id="KW-0479">Metal-binding</keyword>
<feature type="binding site" evidence="5">
    <location>
        <position position="380"/>
    </location>
    <ligand>
        <name>Zn(2+)</name>
        <dbReference type="ChEBI" id="CHEBI:29105"/>
    </ligand>
</feature>
<name>A0A834WCG9_9FABA</name>
<keyword evidence="3 6" id="KW-1133">Transmembrane helix</keyword>
<comment type="subcellular location">
    <subcellularLocation>
        <location evidence="1">Membrane</location>
        <topology evidence="1">Multi-pass membrane protein</topology>
    </subcellularLocation>
</comment>
<dbReference type="Pfam" id="PF03006">
    <property type="entry name" value="HlyIII"/>
    <property type="match status" value="2"/>
</dbReference>
<feature type="transmembrane region" description="Helical" evidence="6">
    <location>
        <begin position="344"/>
        <end position="361"/>
    </location>
</feature>
<reference evidence="7" key="1">
    <citation type="submission" date="2020-09" db="EMBL/GenBank/DDBJ databases">
        <title>Genome-Enabled Discovery of Anthraquinone Biosynthesis in Senna tora.</title>
        <authorList>
            <person name="Kang S.-H."/>
            <person name="Pandey R.P."/>
            <person name="Lee C.-M."/>
            <person name="Sim J.-S."/>
            <person name="Jeong J.-T."/>
            <person name="Choi B.-S."/>
            <person name="Jung M."/>
            <person name="Ginzburg D."/>
            <person name="Zhao K."/>
            <person name="Won S.Y."/>
            <person name="Oh T.-J."/>
            <person name="Yu Y."/>
            <person name="Kim N.-H."/>
            <person name="Lee O.R."/>
            <person name="Lee T.-H."/>
            <person name="Bashyal P."/>
            <person name="Kim T.-S."/>
            <person name="Lee W.-H."/>
            <person name="Kawkins C."/>
            <person name="Kim C.-K."/>
            <person name="Kim J.S."/>
            <person name="Ahn B.O."/>
            <person name="Rhee S.Y."/>
            <person name="Sohng J.K."/>
        </authorList>
    </citation>
    <scope>NUCLEOTIDE SEQUENCE</scope>
    <source>
        <tissue evidence="7">Leaf</tissue>
    </source>
</reference>
<dbReference type="InterPro" id="IPR004254">
    <property type="entry name" value="AdipoR/HlyIII-related"/>
</dbReference>
<evidence type="ECO:0000313" key="7">
    <source>
        <dbReference type="EMBL" id="KAF7817432.1"/>
    </source>
</evidence>
<organism evidence="7 8">
    <name type="scientific">Senna tora</name>
    <dbReference type="NCBI Taxonomy" id="362788"/>
    <lineage>
        <taxon>Eukaryota</taxon>
        <taxon>Viridiplantae</taxon>
        <taxon>Streptophyta</taxon>
        <taxon>Embryophyta</taxon>
        <taxon>Tracheophyta</taxon>
        <taxon>Spermatophyta</taxon>
        <taxon>Magnoliopsida</taxon>
        <taxon>eudicotyledons</taxon>
        <taxon>Gunneridae</taxon>
        <taxon>Pentapetalae</taxon>
        <taxon>rosids</taxon>
        <taxon>fabids</taxon>
        <taxon>Fabales</taxon>
        <taxon>Fabaceae</taxon>
        <taxon>Caesalpinioideae</taxon>
        <taxon>Cassia clade</taxon>
        <taxon>Senna</taxon>
    </lineage>
</organism>
<feature type="transmembrane region" description="Helical" evidence="6">
    <location>
        <begin position="215"/>
        <end position="237"/>
    </location>
</feature>
<sequence>MIGGPYEDLIASPEKLNNFLDCEDGSKISSKERKGIKLWAKLKYQLVEYNSLPGYLRDNEFIHGYYRSEWPLKQIFLSIFSIHNETLNVWTHLIGFFLFLFLTVYTAMRAPTVVDFNSLLPEMIRTADLNKIRSELLNCLPSLPNMPDLLQLKNDLGTSLHSLDLSSLSGWRVAELLTNCLPEQFSLAFILLQNGVKGDLVEMVGPMMLHPITRWPFYAFLGGAMFCLLASSTCHLLSCHSQRLSYIMLRVDYAGIAALITTSFYPPVYYSFMCNPFFCFLYMGFITSIGIATIAFSLLPVFQRPHFRKYRTSLFFSMGMSGVAPIIHKLILYKHQPEALQTTGYEILMGLLYGLGALIYATRIPERWRPGKFDIAGSSHQLFHVLVVAGAYTHYRAGLIYLGWRDLEGC</sequence>
<keyword evidence="5" id="KW-0862">Zinc</keyword>
<feature type="binding site" evidence="5">
    <location>
        <position position="384"/>
    </location>
    <ligand>
        <name>Zn(2+)</name>
        <dbReference type="ChEBI" id="CHEBI:29105"/>
    </ligand>
</feature>
<feature type="transmembrane region" description="Helical" evidence="6">
    <location>
        <begin position="280"/>
        <end position="302"/>
    </location>
</feature>
<evidence type="ECO:0000313" key="8">
    <source>
        <dbReference type="Proteomes" id="UP000634136"/>
    </source>
</evidence>
<gene>
    <name evidence="7" type="ORF">G2W53_031401</name>
</gene>